<dbReference type="RefSeq" id="WP_162919452.1">
    <property type="nucleotide sequence ID" value="NZ_CP031219.1"/>
</dbReference>
<proteinExistence type="predicted"/>
<keyword evidence="1" id="KW-0472">Membrane</keyword>
<feature type="transmembrane region" description="Helical" evidence="1">
    <location>
        <begin position="20"/>
        <end position="42"/>
    </location>
</feature>
<accession>A0AAX2AH26</accession>
<organism evidence="2 3">
    <name type="scientific">Malaciobacter mytili LMG 24559</name>
    <dbReference type="NCBI Taxonomy" id="1032238"/>
    <lineage>
        <taxon>Bacteria</taxon>
        <taxon>Pseudomonadati</taxon>
        <taxon>Campylobacterota</taxon>
        <taxon>Epsilonproteobacteria</taxon>
        <taxon>Campylobacterales</taxon>
        <taxon>Arcobacteraceae</taxon>
        <taxon>Malaciobacter</taxon>
    </lineage>
</organism>
<comment type="caution">
    <text evidence="2">The sequence shown here is derived from an EMBL/GenBank/DDBJ whole genome shotgun (WGS) entry which is preliminary data.</text>
</comment>
<reference evidence="2 3" key="1">
    <citation type="submission" date="2017-09" db="EMBL/GenBank/DDBJ databases">
        <title>Genomics of the genus Arcobacter.</title>
        <authorList>
            <person name="Perez-Cataluna A."/>
            <person name="Figueras M.J."/>
            <person name="Salas-Masso N."/>
        </authorList>
    </citation>
    <scope>NUCLEOTIDE SEQUENCE [LARGE SCALE GENOMIC DNA]</scope>
    <source>
        <strain evidence="2 3">CECT 7386</strain>
    </source>
</reference>
<gene>
    <name evidence="2" type="ORF">CP985_09235</name>
</gene>
<evidence type="ECO:0008006" key="4">
    <source>
        <dbReference type="Google" id="ProtNLM"/>
    </source>
</evidence>
<sequence>MNELKINDIKDLVIIPDYSFFIYTFLLIIATLAAIIILFLIVKKFLNRKKTAYELAIINLKNIDLENSKTASYLITKYAKEVLNDDRSKKLYYELLESLENYKYKKEVSKFDKKTLEQFRRFMDSLDV</sequence>
<evidence type="ECO:0000256" key="1">
    <source>
        <dbReference type="SAM" id="Phobius"/>
    </source>
</evidence>
<dbReference type="EMBL" id="NXID01000031">
    <property type="protein sequence ID" value="RXK15333.1"/>
    <property type="molecule type" value="Genomic_DNA"/>
</dbReference>
<keyword evidence="1" id="KW-0812">Transmembrane</keyword>
<evidence type="ECO:0000313" key="3">
    <source>
        <dbReference type="Proteomes" id="UP000290092"/>
    </source>
</evidence>
<dbReference type="Proteomes" id="UP000290092">
    <property type="component" value="Unassembled WGS sequence"/>
</dbReference>
<evidence type="ECO:0000313" key="2">
    <source>
        <dbReference type="EMBL" id="RXK15333.1"/>
    </source>
</evidence>
<keyword evidence="3" id="KW-1185">Reference proteome</keyword>
<dbReference type="AlphaFoldDB" id="A0AAX2AH26"/>
<name>A0AAX2AH26_9BACT</name>
<keyword evidence="1" id="KW-1133">Transmembrane helix</keyword>
<dbReference type="KEGG" id="amyt:AMYT_0629"/>
<protein>
    <recommendedName>
        <fullName evidence="4">DUF4381 domain-containing protein</fullName>
    </recommendedName>
</protein>